<comment type="caution">
    <text evidence="2">The sequence shown here is derived from an EMBL/GenBank/DDBJ whole genome shotgun (WGS) entry which is preliminary data.</text>
</comment>
<dbReference type="AlphaFoldDB" id="A0A9P5H2J4"/>
<feature type="domain" description="CHAT" evidence="1">
    <location>
        <begin position="731"/>
        <end position="856"/>
    </location>
</feature>
<dbReference type="OrthoDB" id="9991317at2759"/>
<gene>
    <name evidence="2" type="ORF">G7Z17_g10209</name>
</gene>
<dbReference type="Gene3D" id="1.25.40.10">
    <property type="entry name" value="Tetratricopeptide repeat domain"/>
    <property type="match status" value="2"/>
</dbReference>
<dbReference type="PANTHER" id="PTHR19959:SF119">
    <property type="entry name" value="FUNGAL LIPASE-LIKE DOMAIN-CONTAINING PROTEIN"/>
    <property type="match status" value="1"/>
</dbReference>
<dbReference type="InterPro" id="IPR011990">
    <property type="entry name" value="TPR-like_helical_dom_sf"/>
</dbReference>
<dbReference type="Pfam" id="PF13374">
    <property type="entry name" value="TPR_10"/>
    <property type="match status" value="2"/>
</dbReference>
<reference evidence="2" key="1">
    <citation type="submission" date="2020-03" db="EMBL/GenBank/DDBJ databases">
        <title>Draft Genome Sequence of Cylindrodendrum hubeiense.</title>
        <authorList>
            <person name="Buettner E."/>
            <person name="Kellner H."/>
        </authorList>
    </citation>
    <scope>NUCLEOTIDE SEQUENCE</scope>
    <source>
        <strain evidence="2">IHI 201604</strain>
    </source>
</reference>
<evidence type="ECO:0000313" key="3">
    <source>
        <dbReference type="Proteomes" id="UP000722485"/>
    </source>
</evidence>
<dbReference type="EMBL" id="JAANBB010000322">
    <property type="protein sequence ID" value="KAF7544109.1"/>
    <property type="molecule type" value="Genomic_DNA"/>
</dbReference>
<keyword evidence="3" id="KW-1185">Reference proteome</keyword>
<name>A0A9P5H2J4_9HYPO</name>
<proteinExistence type="predicted"/>
<dbReference type="SUPFAM" id="SSF48452">
    <property type="entry name" value="TPR-like"/>
    <property type="match status" value="2"/>
</dbReference>
<accession>A0A9P5H2J4</accession>
<organism evidence="2 3">
    <name type="scientific">Cylindrodendrum hubeiense</name>
    <dbReference type="NCBI Taxonomy" id="595255"/>
    <lineage>
        <taxon>Eukaryota</taxon>
        <taxon>Fungi</taxon>
        <taxon>Dikarya</taxon>
        <taxon>Ascomycota</taxon>
        <taxon>Pezizomycotina</taxon>
        <taxon>Sordariomycetes</taxon>
        <taxon>Hypocreomycetidae</taxon>
        <taxon>Hypocreales</taxon>
        <taxon>Nectriaceae</taxon>
        <taxon>Cylindrodendrum</taxon>
    </lineage>
</organism>
<evidence type="ECO:0000259" key="1">
    <source>
        <dbReference type="Pfam" id="PF12770"/>
    </source>
</evidence>
<evidence type="ECO:0000313" key="2">
    <source>
        <dbReference type="EMBL" id="KAF7544109.1"/>
    </source>
</evidence>
<dbReference type="Pfam" id="PF12770">
    <property type="entry name" value="CHAT"/>
    <property type="match status" value="1"/>
</dbReference>
<dbReference type="Proteomes" id="UP000722485">
    <property type="component" value="Unassembled WGS sequence"/>
</dbReference>
<dbReference type="InterPro" id="IPR024983">
    <property type="entry name" value="CHAT_dom"/>
</dbReference>
<protein>
    <recommendedName>
        <fullName evidence="1">CHAT domain-containing protein</fullName>
    </recommendedName>
</protein>
<dbReference type="PANTHER" id="PTHR19959">
    <property type="entry name" value="KINESIN LIGHT CHAIN"/>
    <property type="match status" value="1"/>
</dbReference>
<sequence>MSNAPVAIWDSIERLNESANEHEGRFMYLGEISYLEVAITELEQALAVAAGYPRRYVLFNNIANKLGLRYDCTKNIEDLERAIDMLQEALSEAPEYHRATLLNNLAVRLDNIYSRTRSISDGEKAVFAAREAVEAMPDEDGNRSIALHNLSRLLAEIYLHTGNIADLEEAIDISRRVLEGSDEDNRNISDYLHNLGVQLSYKYTHTEKIKYLEESISIAQRVLTLTPEGSVERVKGENNLAARLALKSQREGTADGLNEAIELARKAVQNTRENDTNRPGRLSNLSVQLGHRFSRFGAMHDIEEAIEIGEKGVQSGSKDHPDRSVWLSNLGNRFTDKYLRTRNLSDLNNAIQKSRDSLVANLNDPQVLSNLGMQLKYKYQHEKANEDLKEAISMSKRALENVANEHPNRGRWLGNLAVQLGEQYSCTGKMMDLEEAIVAARNNVEAIPSDYPDRAGWLCNLGNRLKDRYSHSKAKADLLEAKHCFDTALDQKQSPIKERVSAGRQLLSIFPILKDCEDGFDWEEAYTAAKTTIDLVPLSAPNSLPNSDKRYVLSQAVGLASDAAAIALYARNEPFTAIELLETGRGIIAGSLQDLRTDRSALEKQHPSLADSFIELRNRLDAPDWQDPMAESSPLVFRRLKADQHRKAIAKLQRLLEAIRSKPGFERFLLPASETEVLKAAAQGPIVIVNVSAIRCDALIIQKSGIKVLELPWLDRQHIINRSHDLRSVQTLTWLWDKLISPVLGGLDLPDPSKDAYPQVWWIPTGPLSKFPLHAAGDHMKRNFKTTIDRVISSYSTSIKTIIHTRQQQGQALLASPELEVLLVAMQHTPEQYQLPHAIEEINTVDALFQPAASSTLLVTVGHIPMIHWKAGYSSKIALKIL</sequence>